<evidence type="ECO:0000313" key="3">
    <source>
        <dbReference type="EMBL" id="ABF41841.1"/>
    </source>
</evidence>
<proteinExistence type="inferred from homology"/>
<dbReference type="InterPro" id="IPR001509">
    <property type="entry name" value="Epimerase_deHydtase"/>
</dbReference>
<dbReference type="STRING" id="204669.Acid345_2840"/>
<dbReference type="RefSeq" id="WP_011523642.1">
    <property type="nucleotide sequence ID" value="NC_008009.1"/>
</dbReference>
<evidence type="ECO:0000313" key="4">
    <source>
        <dbReference type="Proteomes" id="UP000002432"/>
    </source>
</evidence>
<dbReference type="OrthoDB" id="9811743at2"/>
<accession>Q1IMQ9</accession>
<gene>
    <name evidence="3" type="ordered locus">Acid345_2840</name>
</gene>
<comment type="similarity">
    <text evidence="1">Belongs to the NAD(P)-dependent epimerase/dehydratase family.</text>
</comment>
<protein>
    <submittedName>
        <fullName evidence="3">NAD-dependent epimerase/dehydratase</fullName>
    </submittedName>
</protein>
<dbReference type="KEGG" id="aba:Acid345_2840"/>
<reference evidence="3 4" key="1">
    <citation type="journal article" date="2009" name="Appl. Environ. Microbiol.">
        <title>Three genomes from the phylum Acidobacteria provide insight into the lifestyles of these microorganisms in soils.</title>
        <authorList>
            <person name="Ward N.L."/>
            <person name="Challacombe J.F."/>
            <person name="Janssen P.H."/>
            <person name="Henrissat B."/>
            <person name="Coutinho P.M."/>
            <person name="Wu M."/>
            <person name="Xie G."/>
            <person name="Haft D.H."/>
            <person name="Sait M."/>
            <person name="Badger J."/>
            <person name="Barabote R.D."/>
            <person name="Bradley B."/>
            <person name="Brettin T.S."/>
            <person name="Brinkac L.M."/>
            <person name="Bruce D."/>
            <person name="Creasy T."/>
            <person name="Daugherty S.C."/>
            <person name="Davidsen T.M."/>
            <person name="DeBoy R.T."/>
            <person name="Detter J.C."/>
            <person name="Dodson R.J."/>
            <person name="Durkin A.S."/>
            <person name="Ganapathy A."/>
            <person name="Gwinn-Giglio M."/>
            <person name="Han C.S."/>
            <person name="Khouri H."/>
            <person name="Kiss H."/>
            <person name="Kothari S.P."/>
            <person name="Madupu R."/>
            <person name="Nelson K.E."/>
            <person name="Nelson W.C."/>
            <person name="Paulsen I."/>
            <person name="Penn K."/>
            <person name="Ren Q."/>
            <person name="Rosovitz M.J."/>
            <person name="Selengut J.D."/>
            <person name="Shrivastava S."/>
            <person name="Sullivan S.A."/>
            <person name="Tapia R."/>
            <person name="Thompson L.S."/>
            <person name="Watkins K.L."/>
            <person name="Yang Q."/>
            <person name="Yu C."/>
            <person name="Zafar N."/>
            <person name="Zhou L."/>
            <person name="Kuske C.R."/>
        </authorList>
    </citation>
    <scope>NUCLEOTIDE SEQUENCE [LARGE SCALE GENOMIC DNA]</scope>
    <source>
        <strain evidence="3 4">Ellin345</strain>
    </source>
</reference>
<dbReference type="PANTHER" id="PTHR43000">
    <property type="entry name" value="DTDP-D-GLUCOSE 4,6-DEHYDRATASE-RELATED"/>
    <property type="match status" value="1"/>
</dbReference>
<dbReference type="HOGENOM" id="CLU_007383_4_0_0"/>
<feature type="domain" description="NAD-dependent epimerase/dehydratase" evidence="2">
    <location>
        <begin position="28"/>
        <end position="269"/>
    </location>
</feature>
<dbReference type="SUPFAM" id="SSF51735">
    <property type="entry name" value="NAD(P)-binding Rossmann-fold domains"/>
    <property type="match status" value="1"/>
</dbReference>
<dbReference type="EMBL" id="CP000360">
    <property type="protein sequence ID" value="ABF41841.1"/>
    <property type="molecule type" value="Genomic_DNA"/>
</dbReference>
<dbReference type="Pfam" id="PF01370">
    <property type="entry name" value="Epimerase"/>
    <property type="match status" value="1"/>
</dbReference>
<evidence type="ECO:0000256" key="1">
    <source>
        <dbReference type="ARBA" id="ARBA00007637"/>
    </source>
</evidence>
<sequence length="345" mass="37448">MANPLADDLDHILEHTEGLWEELRGNRIFLTGGTGFFGCWLLESFLWANERLHLGAAATVLTRDPASFRAKAAHLAENRAVTLPGGDVRSFAYPDGGFSHVIHAATDSAIVPSATEITSTIVEGTEHVLAFADHANCGKFLFTSSGAVYGMQPPEMSHMCEDSGGWPAPLHPSTPYGEAKRVAEAKCQAAQAADFETKIARCFAFVGPYMNLNVHFAIGNFLRDQMRGGPIIVKGDGRAVRSYLYASDLAIWLWTILFRGPSGRAYNVGSEDAISIGELARFIGSHVDPAVDVRIDGSPSSASGPRYVPSTERARGELALEQWVGLEEAVRKTRRWFVLTQPEGT</sequence>
<dbReference type="Gene3D" id="3.40.50.720">
    <property type="entry name" value="NAD(P)-binding Rossmann-like Domain"/>
    <property type="match status" value="1"/>
</dbReference>
<dbReference type="InterPro" id="IPR036291">
    <property type="entry name" value="NAD(P)-bd_dom_sf"/>
</dbReference>
<dbReference type="EnsemblBacteria" id="ABF41841">
    <property type="protein sequence ID" value="ABF41841"/>
    <property type="gene ID" value="Acid345_2840"/>
</dbReference>
<keyword evidence="4" id="KW-1185">Reference proteome</keyword>
<dbReference type="eggNOG" id="COG0451">
    <property type="taxonomic scope" value="Bacteria"/>
</dbReference>
<dbReference type="Proteomes" id="UP000002432">
    <property type="component" value="Chromosome"/>
</dbReference>
<evidence type="ECO:0000259" key="2">
    <source>
        <dbReference type="Pfam" id="PF01370"/>
    </source>
</evidence>
<dbReference type="AlphaFoldDB" id="Q1IMQ9"/>
<organism evidence="3 4">
    <name type="scientific">Koribacter versatilis (strain Ellin345)</name>
    <dbReference type="NCBI Taxonomy" id="204669"/>
    <lineage>
        <taxon>Bacteria</taxon>
        <taxon>Pseudomonadati</taxon>
        <taxon>Acidobacteriota</taxon>
        <taxon>Terriglobia</taxon>
        <taxon>Terriglobales</taxon>
        <taxon>Candidatus Korobacteraceae</taxon>
        <taxon>Candidatus Korobacter</taxon>
    </lineage>
</organism>
<name>Q1IMQ9_KORVE</name>